<evidence type="ECO:0000313" key="2">
    <source>
        <dbReference type="Proteomes" id="UP000250275"/>
    </source>
</evidence>
<organism evidence="1 2">
    <name type="scientific">Eufriesea mexicana</name>
    <dbReference type="NCBI Taxonomy" id="516756"/>
    <lineage>
        <taxon>Eukaryota</taxon>
        <taxon>Metazoa</taxon>
        <taxon>Ecdysozoa</taxon>
        <taxon>Arthropoda</taxon>
        <taxon>Hexapoda</taxon>
        <taxon>Insecta</taxon>
        <taxon>Pterygota</taxon>
        <taxon>Neoptera</taxon>
        <taxon>Endopterygota</taxon>
        <taxon>Hymenoptera</taxon>
        <taxon>Apocrita</taxon>
        <taxon>Aculeata</taxon>
        <taxon>Apoidea</taxon>
        <taxon>Anthophila</taxon>
        <taxon>Apidae</taxon>
        <taxon>Eufriesea</taxon>
    </lineage>
</organism>
<proteinExistence type="predicted"/>
<accession>A0A310SJD4</accession>
<dbReference type="Proteomes" id="UP000250275">
    <property type="component" value="Unassembled WGS sequence"/>
</dbReference>
<dbReference type="AlphaFoldDB" id="A0A310SJD4"/>
<dbReference type="EMBL" id="KQ760629">
    <property type="protein sequence ID" value="OAD59724.1"/>
    <property type="molecule type" value="Genomic_DNA"/>
</dbReference>
<evidence type="ECO:0000313" key="1">
    <source>
        <dbReference type="EMBL" id="OAD59724.1"/>
    </source>
</evidence>
<sequence length="51" mass="5674">MKHDPVRATTRVSRPDSRGNVGCRQFSNALVCACVLDPRYAEIARTVNVSR</sequence>
<name>A0A310SJD4_9HYME</name>
<reference evidence="1 2" key="1">
    <citation type="submission" date="2015-07" db="EMBL/GenBank/DDBJ databases">
        <title>The genome of Eufriesea mexicana.</title>
        <authorList>
            <person name="Pan H."/>
            <person name="Kapheim K."/>
        </authorList>
    </citation>
    <scope>NUCLEOTIDE SEQUENCE [LARGE SCALE GENOMIC DNA]</scope>
    <source>
        <strain evidence="1">0111107269</strain>
        <tissue evidence="1">Whole body</tissue>
    </source>
</reference>
<keyword evidence="2" id="KW-1185">Reference proteome</keyword>
<gene>
    <name evidence="1" type="ORF">WN48_08518</name>
</gene>
<protein>
    <submittedName>
        <fullName evidence="1">Uncharacterized protein</fullName>
    </submittedName>
</protein>